<evidence type="ECO:0008006" key="3">
    <source>
        <dbReference type="Google" id="ProtNLM"/>
    </source>
</evidence>
<name>A0ABT9TTS5_PAENI</name>
<dbReference type="Proteomes" id="UP001244563">
    <property type="component" value="Unassembled WGS sequence"/>
</dbReference>
<comment type="caution">
    <text evidence="1">The sequence shown here is derived from an EMBL/GenBank/DDBJ whole genome shotgun (WGS) entry which is preliminary data.</text>
</comment>
<evidence type="ECO:0000313" key="2">
    <source>
        <dbReference type="Proteomes" id="UP001244563"/>
    </source>
</evidence>
<dbReference type="EMBL" id="JAUSSW010000017">
    <property type="protein sequence ID" value="MDQ0104471.1"/>
    <property type="molecule type" value="Genomic_DNA"/>
</dbReference>
<gene>
    <name evidence="1" type="ORF">J2T10_004146</name>
</gene>
<keyword evidence="2" id="KW-1185">Reference proteome</keyword>
<accession>A0ABT9TTS5</accession>
<proteinExistence type="predicted"/>
<sequence length="127" mass="13925">MSLAERFHEAGEALSDTLHQAAVAACTSLGLVELESLNTHYGIAQAIDLPIHMLVNERGRPAYPRHATAFTVVPGASDIEDPHPKIILGIENWEKKGYSLSDEAPQLIERSREFMNKIHAGILELDG</sequence>
<reference evidence="1 2" key="1">
    <citation type="submission" date="2023-07" db="EMBL/GenBank/DDBJ databases">
        <title>Sorghum-associated microbial communities from plants grown in Nebraska, USA.</title>
        <authorList>
            <person name="Schachtman D."/>
        </authorList>
    </citation>
    <scope>NUCLEOTIDE SEQUENCE [LARGE SCALE GENOMIC DNA]</scope>
    <source>
        <strain evidence="1 2">CC523</strain>
    </source>
</reference>
<evidence type="ECO:0000313" key="1">
    <source>
        <dbReference type="EMBL" id="MDQ0104471.1"/>
    </source>
</evidence>
<organism evidence="1 2">
    <name type="scientific">Paenarthrobacter nicotinovorans</name>
    <name type="common">Arthrobacter nicotinovorans</name>
    <dbReference type="NCBI Taxonomy" id="29320"/>
    <lineage>
        <taxon>Bacteria</taxon>
        <taxon>Bacillati</taxon>
        <taxon>Actinomycetota</taxon>
        <taxon>Actinomycetes</taxon>
        <taxon>Micrococcales</taxon>
        <taxon>Micrococcaceae</taxon>
        <taxon>Paenarthrobacter</taxon>
    </lineage>
</organism>
<protein>
    <recommendedName>
        <fullName evidence="3">GAF domain-containing protein</fullName>
    </recommendedName>
</protein>